<keyword evidence="5 8" id="KW-0863">Zinc-finger</keyword>
<feature type="domain" description="RING-type" evidence="10">
    <location>
        <begin position="331"/>
        <end position="372"/>
    </location>
</feature>
<evidence type="ECO:0000256" key="5">
    <source>
        <dbReference type="ARBA" id="ARBA00022771"/>
    </source>
</evidence>
<dbReference type="PROSITE" id="PS50089">
    <property type="entry name" value="ZF_RING_2"/>
    <property type="match status" value="1"/>
</dbReference>
<sequence>MVDVAEHHQQSMYCHGCHFQWQTEGQGIECPSCKSTSTEIVCSQLQLQIAEDAADWSRQLLTEALQVTADNHPHHFHSGQQEPASAPRPTPPQNMENTDGPAPSGSPDSSDTPTSTTDNSIRQDTDHDAANGSEGHGTSADSAADEHATDDGRHDRPFFGHPSYMHHHFMMQPTFFFTTFTQGAGPQMITMQFFQSGGYHVRATADDDTPAEQHQGQESQTQSQTQLQDGAAPQSPFAPDSPLFGPNSPIAGGFFGALMSLFNPANFNPANAIFGDAVYSQEAYDRIMTQLRDQVAPGGAPPASKTAIDHLEDKEVDDVMLEGDGDGSTRCVICVDEMVKGEQASVLPCSHFFHGDCVKPWLEQHNTCPVCRHSIEEDVKLPTKIVDDVPEQPIYHHEATAGTDCL</sequence>
<dbReference type="GO" id="GO:0005737">
    <property type="term" value="C:cytoplasm"/>
    <property type="evidence" value="ECO:0007669"/>
    <property type="project" value="TreeGrafter"/>
</dbReference>
<evidence type="ECO:0000256" key="4">
    <source>
        <dbReference type="ARBA" id="ARBA00022723"/>
    </source>
</evidence>
<evidence type="ECO:0000256" key="3">
    <source>
        <dbReference type="ARBA" id="ARBA00022679"/>
    </source>
</evidence>
<evidence type="ECO:0000256" key="8">
    <source>
        <dbReference type="PROSITE-ProRule" id="PRU00175"/>
    </source>
</evidence>
<dbReference type="PANTHER" id="PTHR15710:SF243">
    <property type="entry name" value="E3 UBIQUITIN-PROTEIN LIGASE PRAJA-2 ISOFORM X1"/>
    <property type="match status" value="1"/>
</dbReference>
<evidence type="ECO:0000256" key="2">
    <source>
        <dbReference type="ARBA" id="ARBA00012483"/>
    </source>
</evidence>
<evidence type="ECO:0000313" key="11">
    <source>
        <dbReference type="EMBL" id="KAK0707123.1"/>
    </source>
</evidence>
<dbReference type="Gene3D" id="3.30.40.10">
    <property type="entry name" value="Zinc/RING finger domain, C3HC4 (zinc finger)"/>
    <property type="match status" value="1"/>
</dbReference>
<proteinExistence type="predicted"/>
<reference evidence="11" key="1">
    <citation type="submission" date="2023-06" db="EMBL/GenBank/DDBJ databases">
        <title>Genome-scale phylogeny and comparative genomics of the fungal order Sordariales.</title>
        <authorList>
            <consortium name="Lawrence Berkeley National Laboratory"/>
            <person name="Hensen N."/>
            <person name="Bonometti L."/>
            <person name="Westerberg I."/>
            <person name="Brannstrom I.O."/>
            <person name="Guillou S."/>
            <person name="Cros-Aarteil S."/>
            <person name="Calhoun S."/>
            <person name="Haridas S."/>
            <person name="Kuo A."/>
            <person name="Mondo S."/>
            <person name="Pangilinan J."/>
            <person name="Riley R."/>
            <person name="LaButti K."/>
            <person name="Andreopoulos B."/>
            <person name="Lipzen A."/>
            <person name="Chen C."/>
            <person name="Yanf M."/>
            <person name="Daum C."/>
            <person name="Ng V."/>
            <person name="Clum A."/>
            <person name="Steindorff A."/>
            <person name="Ohm R."/>
            <person name="Martin F."/>
            <person name="Silar P."/>
            <person name="Natvig D."/>
            <person name="Lalanne C."/>
            <person name="Gautier V."/>
            <person name="Ament-velasquez S.L."/>
            <person name="Kruys A."/>
            <person name="Hutchinson M.I."/>
            <person name="Powell A.J."/>
            <person name="Barry K."/>
            <person name="Miller A.N."/>
            <person name="Grigoriev I.V."/>
            <person name="Debuchy R."/>
            <person name="Gladieux P."/>
            <person name="Thoren M.H."/>
            <person name="Johannesson H."/>
        </authorList>
    </citation>
    <scope>NUCLEOTIDE SEQUENCE</scope>
    <source>
        <strain evidence="11">SMH2392-1A</strain>
    </source>
</reference>
<keyword evidence="4" id="KW-0479">Metal-binding</keyword>
<dbReference type="Proteomes" id="UP001172101">
    <property type="component" value="Unassembled WGS sequence"/>
</dbReference>
<dbReference type="FunFam" id="3.30.40.10:FF:000127">
    <property type="entry name" value="E3 ubiquitin-protein ligase RNF181"/>
    <property type="match status" value="1"/>
</dbReference>
<dbReference type="GO" id="GO:0016567">
    <property type="term" value="P:protein ubiquitination"/>
    <property type="evidence" value="ECO:0007669"/>
    <property type="project" value="UniProtKB-ARBA"/>
</dbReference>
<keyword evidence="3" id="KW-0808">Transferase</keyword>
<dbReference type="GO" id="GO:0008270">
    <property type="term" value="F:zinc ion binding"/>
    <property type="evidence" value="ECO:0007669"/>
    <property type="project" value="UniProtKB-KW"/>
</dbReference>
<evidence type="ECO:0000256" key="1">
    <source>
        <dbReference type="ARBA" id="ARBA00000900"/>
    </source>
</evidence>
<evidence type="ECO:0000256" key="6">
    <source>
        <dbReference type="ARBA" id="ARBA00022786"/>
    </source>
</evidence>
<keyword evidence="7" id="KW-0862">Zinc</keyword>
<feature type="region of interest" description="Disordered" evidence="9">
    <location>
        <begin position="72"/>
        <end position="156"/>
    </location>
</feature>
<protein>
    <recommendedName>
        <fullName evidence="2">RING-type E3 ubiquitin transferase</fullName>
        <ecNumber evidence="2">2.3.2.27</ecNumber>
    </recommendedName>
</protein>
<feature type="compositionally biased region" description="Low complexity" evidence="9">
    <location>
        <begin position="98"/>
        <end position="118"/>
    </location>
</feature>
<evidence type="ECO:0000313" key="12">
    <source>
        <dbReference type="Proteomes" id="UP001172101"/>
    </source>
</evidence>
<feature type="compositionally biased region" description="Basic and acidic residues" evidence="9">
    <location>
        <begin position="144"/>
        <end position="156"/>
    </location>
</feature>
<dbReference type="AlphaFoldDB" id="A0AA40A0N5"/>
<organism evidence="11 12">
    <name type="scientific">Lasiosphaeria miniovina</name>
    <dbReference type="NCBI Taxonomy" id="1954250"/>
    <lineage>
        <taxon>Eukaryota</taxon>
        <taxon>Fungi</taxon>
        <taxon>Dikarya</taxon>
        <taxon>Ascomycota</taxon>
        <taxon>Pezizomycotina</taxon>
        <taxon>Sordariomycetes</taxon>
        <taxon>Sordariomycetidae</taxon>
        <taxon>Sordariales</taxon>
        <taxon>Lasiosphaeriaceae</taxon>
        <taxon>Lasiosphaeria</taxon>
    </lineage>
</organism>
<dbReference type="PANTHER" id="PTHR15710">
    <property type="entry name" value="E3 UBIQUITIN-PROTEIN LIGASE PRAJA"/>
    <property type="match status" value="1"/>
</dbReference>
<keyword evidence="12" id="KW-1185">Reference proteome</keyword>
<dbReference type="InterPro" id="IPR013083">
    <property type="entry name" value="Znf_RING/FYVE/PHD"/>
</dbReference>
<gene>
    <name evidence="11" type="ORF">B0T26DRAFT_484683</name>
</gene>
<name>A0AA40A0N5_9PEZI</name>
<evidence type="ECO:0000256" key="7">
    <source>
        <dbReference type="ARBA" id="ARBA00022833"/>
    </source>
</evidence>
<dbReference type="GeneID" id="85318565"/>
<evidence type="ECO:0000259" key="10">
    <source>
        <dbReference type="PROSITE" id="PS50089"/>
    </source>
</evidence>
<dbReference type="InterPro" id="IPR001841">
    <property type="entry name" value="Znf_RING"/>
</dbReference>
<dbReference type="EC" id="2.3.2.27" evidence="2"/>
<dbReference type="EMBL" id="JAUIRO010000007">
    <property type="protein sequence ID" value="KAK0707123.1"/>
    <property type="molecule type" value="Genomic_DNA"/>
</dbReference>
<evidence type="ECO:0000256" key="9">
    <source>
        <dbReference type="SAM" id="MobiDB-lite"/>
    </source>
</evidence>
<accession>A0AA40A0N5</accession>
<feature type="compositionally biased region" description="Low complexity" evidence="9">
    <location>
        <begin position="212"/>
        <end position="228"/>
    </location>
</feature>
<dbReference type="CDD" id="cd16454">
    <property type="entry name" value="RING-H2_PA-TM-RING"/>
    <property type="match status" value="1"/>
</dbReference>
<dbReference type="Pfam" id="PF13639">
    <property type="entry name" value="zf-RING_2"/>
    <property type="match status" value="1"/>
</dbReference>
<dbReference type="RefSeq" id="XP_060292217.1">
    <property type="nucleotide sequence ID" value="XM_060435295.1"/>
</dbReference>
<dbReference type="GO" id="GO:0061630">
    <property type="term" value="F:ubiquitin protein ligase activity"/>
    <property type="evidence" value="ECO:0007669"/>
    <property type="project" value="UniProtKB-EC"/>
</dbReference>
<feature type="region of interest" description="Disordered" evidence="9">
    <location>
        <begin position="202"/>
        <end position="243"/>
    </location>
</feature>
<comment type="caution">
    <text evidence="11">The sequence shown here is derived from an EMBL/GenBank/DDBJ whole genome shotgun (WGS) entry which is preliminary data.</text>
</comment>
<keyword evidence="6" id="KW-0833">Ubl conjugation pathway</keyword>
<comment type="catalytic activity">
    <reaction evidence="1">
        <text>S-ubiquitinyl-[E2 ubiquitin-conjugating enzyme]-L-cysteine + [acceptor protein]-L-lysine = [E2 ubiquitin-conjugating enzyme]-L-cysteine + N(6)-ubiquitinyl-[acceptor protein]-L-lysine.</text>
        <dbReference type="EC" id="2.3.2.27"/>
    </reaction>
</comment>
<dbReference type="SMART" id="SM00184">
    <property type="entry name" value="RING"/>
    <property type="match status" value="1"/>
</dbReference>
<dbReference type="SUPFAM" id="SSF57850">
    <property type="entry name" value="RING/U-box"/>
    <property type="match status" value="1"/>
</dbReference>